<dbReference type="Proteomes" id="UP000029647">
    <property type="component" value="Unassembled WGS sequence"/>
</dbReference>
<dbReference type="RefSeq" id="WP_146128660.1">
    <property type="nucleotide sequence ID" value="NZ_JBDUVK010000151.1"/>
</dbReference>
<dbReference type="AlphaFoldDB" id="A0A090WHT5"/>
<name>A0A090WHT5_NONUL</name>
<gene>
    <name evidence="1" type="ORF">JCM19275_1778</name>
</gene>
<dbReference type="EMBL" id="BBNT01000013">
    <property type="protein sequence ID" value="GAL76630.1"/>
    <property type="molecule type" value="Genomic_DNA"/>
</dbReference>
<protein>
    <submittedName>
        <fullName evidence="1">Uncharacterized protein</fullName>
    </submittedName>
</protein>
<comment type="caution">
    <text evidence="1">The sequence shown here is derived from an EMBL/GenBank/DDBJ whole genome shotgun (WGS) entry which is preliminary data.</text>
</comment>
<evidence type="ECO:0000313" key="1">
    <source>
        <dbReference type="EMBL" id="GAL76630.1"/>
    </source>
</evidence>
<dbReference type="OrthoDB" id="1262821at2"/>
<accession>A0A090WHT5</accession>
<proteinExistence type="predicted"/>
<sequence>MSRIFISCDEASILSTRDQYNDLSSKEKFRQSLHHGHCLRCRNFDKKSRLFSRTINSLGWVKLSKSQKNSIKSKLKAAMKK</sequence>
<organism evidence="1 2">
    <name type="scientific">Nonlabens ulvanivorans</name>
    <name type="common">Persicivirga ulvanivorans</name>
    <dbReference type="NCBI Taxonomy" id="906888"/>
    <lineage>
        <taxon>Bacteria</taxon>
        <taxon>Pseudomonadati</taxon>
        <taxon>Bacteroidota</taxon>
        <taxon>Flavobacteriia</taxon>
        <taxon>Flavobacteriales</taxon>
        <taxon>Flavobacteriaceae</taxon>
        <taxon>Nonlabens</taxon>
    </lineage>
</organism>
<evidence type="ECO:0000313" key="2">
    <source>
        <dbReference type="Proteomes" id="UP000029647"/>
    </source>
</evidence>
<reference evidence="1 2" key="1">
    <citation type="journal article" date="2014" name="Genome Announc.">
        <title>Draft Genome Sequences of Marine Flavobacterium Nonlabens Strains NR17, NR24, NR27, NR32, NR33, and Ara13.</title>
        <authorList>
            <person name="Nakanishi M."/>
            <person name="Meirelles P."/>
            <person name="Suzuki R."/>
            <person name="Takatani N."/>
            <person name="Mino S."/>
            <person name="Suda W."/>
            <person name="Oshima K."/>
            <person name="Hattori M."/>
            <person name="Ohkuma M."/>
            <person name="Hosokawa M."/>
            <person name="Miyashita K."/>
            <person name="Thompson F.L."/>
            <person name="Niwa A."/>
            <person name="Sawabe T."/>
            <person name="Sawabe T."/>
        </authorList>
    </citation>
    <scope>NUCLEOTIDE SEQUENCE [LARGE SCALE GENOMIC DNA]</scope>
    <source>
        <strain evidence="2">JCM19275</strain>
    </source>
</reference>